<evidence type="ECO:0000313" key="7">
    <source>
        <dbReference type="Proteomes" id="UP001595829"/>
    </source>
</evidence>
<evidence type="ECO:0000259" key="5">
    <source>
        <dbReference type="Pfam" id="PF00294"/>
    </source>
</evidence>
<sequence>MTHEPRPPQVPAEAEGGGGGHMTRGSVLVVGAYSVDLVLRELAGPVAFGAEVWAGDLGMVPGGAFTPAMGLRRLGREVVWAADFGTDVFSQEVLAAARAEGIDERGFRHHPGPVRNVTVALSQPQDRAMIAYEDPVTARPLAELIDAFRPAALMLPFLQYGPGVSAALDVASRCGTRVFMDCQDYAGHLGMPEVREVLAKVDVFAPNEPEALRITGAADAQEALDVLAALVPTVIVKRGSAGAIAAAGSVRAARTAPRVPVVDTTGAGDCFNVGFLHRWLDDAPLADCLSAGIACGTASVTGPGSSTALDASGLRAWLQRRETETETEMGRETETETETGRETAGRLPGDEGPRDGRRRDGDATPGTSPGPGKIVVAAVPDVSGAAHGREGRPALD</sequence>
<feature type="compositionally biased region" description="Basic and acidic residues" evidence="4">
    <location>
        <begin position="387"/>
        <end position="396"/>
    </location>
</feature>
<dbReference type="Gene3D" id="3.40.1190.20">
    <property type="match status" value="1"/>
</dbReference>
<feature type="region of interest" description="Disordered" evidence="4">
    <location>
        <begin position="319"/>
        <end position="396"/>
    </location>
</feature>
<dbReference type="PANTHER" id="PTHR43085">
    <property type="entry name" value="HEXOKINASE FAMILY MEMBER"/>
    <property type="match status" value="1"/>
</dbReference>
<dbReference type="GO" id="GO:0016301">
    <property type="term" value="F:kinase activity"/>
    <property type="evidence" value="ECO:0007669"/>
    <property type="project" value="UniProtKB-KW"/>
</dbReference>
<dbReference type="RefSeq" id="WP_345686087.1">
    <property type="nucleotide sequence ID" value="NZ_BAABIT010000001.1"/>
</dbReference>
<protein>
    <submittedName>
        <fullName evidence="6">Carbohydrate kinase family protein</fullName>
    </submittedName>
</protein>
<comment type="similarity">
    <text evidence="1">Belongs to the carbohydrate kinase PfkB family.</text>
</comment>
<name>A0ABV9XIJ1_9ACTN</name>
<feature type="region of interest" description="Disordered" evidence="4">
    <location>
        <begin position="1"/>
        <end position="21"/>
    </location>
</feature>
<gene>
    <name evidence="6" type="ORF">ACFPM3_18450</name>
</gene>
<feature type="compositionally biased region" description="Basic and acidic residues" evidence="4">
    <location>
        <begin position="319"/>
        <end position="362"/>
    </location>
</feature>
<evidence type="ECO:0000256" key="1">
    <source>
        <dbReference type="ARBA" id="ARBA00010688"/>
    </source>
</evidence>
<organism evidence="6 7">
    <name type="scientific">Streptomyces coeruleoprunus</name>
    <dbReference type="NCBI Taxonomy" id="285563"/>
    <lineage>
        <taxon>Bacteria</taxon>
        <taxon>Bacillati</taxon>
        <taxon>Actinomycetota</taxon>
        <taxon>Actinomycetes</taxon>
        <taxon>Kitasatosporales</taxon>
        <taxon>Streptomycetaceae</taxon>
        <taxon>Streptomyces</taxon>
    </lineage>
</organism>
<keyword evidence="2" id="KW-0808">Transferase</keyword>
<dbReference type="Proteomes" id="UP001595829">
    <property type="component" value="Unassembled WGS sequence"/>
</dbReference>
<dbReference type="InterPro" id="IPR029056">
    <property type="entry name" value="Ribokinase-like"/>
</dbReference>
<dbReference type="PANTHER" id="PTHR43085:SF57">
    <property type="entry name" value="CARBOHYDRATE KINASE PFKB DOMAIN-CONTAINING PROTEIN"/>
    <property type="match status" value="1"/>
</dbReference>
<dbReference type="InterPro" id="IPR011611">
    <property type="entry name" value="PfkB_dom"/>
</dbReference>
<feature type="domain" description="Carbohydrate kinase PfkB" evidence="5">
    <location>
        <begin position="26"/>
        <end position="309"/>
    </location>
</feature>
<dbReference type="Pfam" id="PF00294">
    <property type="entry name" value="PfkB"/>
    <property type="match status" value="1"/>
</dbReference>
<evidence type="ECO:0000256" key="3">
    <source>
        <dbReference type="ARBA" id="ARBA00022777"/>
    </source>
</evidence>
<dbReference type="EMBL" id="JBHSJD010000014">
    <property type="protein sequence ID" value="MFC5024110.1"/>
    <property type="molecule type" value="Genomic_DNA"/>
</dbReference>
<evidence type="ECO:0000256" key="4">
    <source>
        <dbReference type="SAM" id="MobiDB-lite"/>
    </source>
</evidence>
<dbReference type="InterPro" id="IPR002173">
    <property type="entry name" value="Carboh/pur_kinase_PfkB_CS"/>
</dbReference>
<dbReference type="SUPFAM" id="SSF53613">
    <property type="entry name" value="Ribokinase-like"/>
    <property type="match status" value="1"/>
</dbReference>
<reference evidence="7" key="1">
    <citation type="journal article" date="2019" name="Int. J. Syst. Evol. Microbiol.">
        <title>The Global Catalogue of Microorganisms (GCM) 10K type strain sequencing project: providing services to taxonomists for standard genome sequencing and annotation.</title>
        <authorList>
            <consortium name="The Broad Institute Genomics Platform"/>
            <consortium name="The Broad Institute Genome Sequencing Center for Infectious Disease"/>
            <person name="Wu L."/>
            <person name="Ma J."/>
        </authorList>
    </citation>
    <scope>NUCLEOTIDE SEQUENCE [LARGE SCALE GENOMIC DNA]</scope>
    <source>
        <strain evidence="7">CGMCC 4.1648</strain>
    </source>
</reference>
<keyword evidence="3 6" id="KW-0418">Kinase</keyword>
<dbReference type="InterPro" id="IPR050306">
    <property type="entry name" value="PfkB_Carbo_kinase"/>
</dbReference>
<dbReference type="PROSITE" id="PS00584">
    <property type="entry name" value="PFKB_KINASES_2"/>
    <property type="match status" value="1"/>
</dbReference>
<evidence type="ECO:0000256" key="2">
    <source>
        <dbReference type="ARBA" id="ARBA00022679"/>
    </source>
</evidence>
<comment type="caution">
    <text evidence="6">The sequence shown here is derived from an EMBL/GenBank/DDBJ whole genome shotgun (WGS) entry which is preliminary data.</text>
</comment>
<keyword evidence="7" id="KW-1185">Reference proteome</keyword>
<accession>A0ABV9XIJ1</accession>
<proteinExistence type="inferred from homology"/>
<evidence type="ECO:0000313" key="6">
    <source>
        <dbReference type="EMBL" id="MFC5024110.1"/>
    </source>
</evidence>